<keyword evidence="1" id="KW-0812">Transmembrane</keyword>
<comment type="caution">
    <text evidence="2">The sequence shown here is derived from an EMBL/GenBank/DDBJ whole genome shotgun (WGS) entry which is preliminary data.</text>
</comment>
<dbReference type="RefSeq" id="WP_154308035.1">
    <property type="nucleotide sequence ID" value="NZ_WKKI01000023.1"/>
</dbReference>
<feature type="transmembrane region" description="Helical" evidence="1">
    <location>
        <begin position="20"/>
        <end position="41"/>
    </location>
</feature>
<dbReference type="OrthoDB" id="2941629at2"/>
<organism evidence="2 3">
    <name type="scientific">Metabacillus lacus</name>
    <dbReference type="NCBI Taxonomy" id="1983721"/>
    <lineage>
        <taxon>Bacteria</taxon>
        <taxon>Bacillati</taxon>
        <taxon>Bacillota</taxon>
        <taxon>Bacilli</taxon>
        <taxon>Bacillales</taxon>
        <taxon>Bacillaceae</taxon>
        <taxon>Metabacillus</taxon>
    </lineage>
</organism>
<dbReference type="EMBL" id="WKKI01000023">
    <property type="protein sequence ID" value="MRX72875.1"/>
    <property type="molecule type" value="Genomic_DNA"/>
</dbReference>
<proteinExistence type="predicted"/>
<evidence type="ECO:0000256" key="1">
    <source>
        <dbReference type="SAM" id="Phobius"/>
    </source>
</evidence>
<dbReference type="AlphaFoldDB" id="A0A7X2LXS6"/>
<keyword evidence="1" id="KW-1133">Transmembrane helix</keyword>
<evidence type="ECO:0000313" key="2">
    <source>
        <dbReference type="EMBL" id="MRX72875.1"/>
    </source>
</evidence>
<protein>
    <submittedName>
        <fullName evidence="2">Uncharacterized protein</fullName>
    </submittedName>
</protein>
<keyword evidence="3" id="KW-1185">Reference proteome</keyword>
<evidence type="ECO:0000313" key="3">
    <source>
        <dbReference type="Proteomes" id="UP000448867"/>
    </source>
</evidence>
<gene>
    <name evidence="2" type="ORF">GJU40_12065</name>
</gene>
<keyword evidence="1" id="KW-0472">Membrane</keyword>
<accession>A0A7X2LXS6</accession>
<name>A0A7X2LXS6_9BACI</name>
<reference evidence="2 3" key="1">
    <citation type="submission" date="2019-11" db="EMBL/GenBank/DDBJ databases">
        <title>Bacillus lacus genome.</title>
        <authorList>
            <person name="Allen C.J."/>
            <person name="Newman J.D."/>
        </authorList>
    </citation>
    <scope>NUCLEOTIDE SEQUENCE [LARGE SCALE GENOMIC DNA]</scope>
    <source>
        <strain evidence="2 3">KCTC 33946</strain>
    </source>
</reference>
<dbReference type="Proteomes" id="UP000448867">
    <property type="component" value="Unassembled WGS sequence"/>
</dbReference>
<sequence>MQLGSSNYQFQDSYFVVVHPFIYVVTGTLVIISAAAIITFLKKSSR</sequence>